<accession>A0A1G7M6Q7</accession>
<evidence type="ECO:0000313" key="3">
    <source>
        <dbReference type="EMBL" id="SDF56860.1"/>
    </source>
</evidence>
<dbReference type="OrthoDB" id="9801699at2"/>
<dbReference type="InterPro" id="IPR036188">
    <property type="entry name" value="FAD/NAD-bd_sf"/>
</dbReference>
<evidence type="ECO:0000259" key="2">
    <source>
        <dbReference type="Pfam" id="PF04324"/>
    </source>
</evidence>
<dbReference type="RefSeq" id="WP_093690486.1">
    <property type="nucleotide sequence ID" value="NZ_FNBU01000015.1"/>
</dbReference>
<organism evidence="3 4">
    <name type="scientific">Sporolituus thermophilus DSM 23256</name>
    <dbReference type="NCBI Taxonomy" id="1123285"/>
    <lineage>
        <taxon>Bacteria</taxon>
        <taxon>Bacillati</taxon>
        <taxon>Bacillota</taxon>
        <taxon>Negativicutes</taxon>
        <taxon>Selenomonadales</taxon>
        <taxon>Sporomusaceae</taxon>
        <taxon>Sporolituus</taxon>
    </lineage>
</organism>
<dbReference type="PANTHER" id="PTHR42720:SF1">
    <property type="entry name" value="GLYCEROL 3-PHOSPHATE OXIDASE"/>
    <property type="match status" value="1"/>
</dbReference>
<dbReference type="SUPFAM" id="SSF54373">
    <property type="entry name" value="FAD-linked reductases, C-terminal domain"/>
    <property type="match status" value="1"/>
</dbReference>
<dbReference type="SUPFAM" id="SSF51905">
    <property type="entry name" value="FAD/NAD(P)-binding domain"/>
    <property type="match status" value="1"/>
</dbReference>
<dbReference type="InterPro" id="IPR006076">
    <property type="entry name" value="FAD-dep_OxRdtase"/>
</dbReference>
<feature type="domain" description="BFD-like [2Fe-2S]-binding" evidence="2">
    <location>
        <begin position="404"/>
        <end position="458"/>
    </location>
</feature>
<reference evidence="4" key="1">
    <citation type="submission" date="2016-10" db="EMBL/GenBank/DDBJ databases">
        <authorList>
            <person name="Varghese N."/>
            <person name="Submissions S."/>
        </authorList>
    </citation>
    <scope>NUCLEOTIDE SEQUENCE [LARGE SCALE GENOMIC DNA]</scope>
    <source>
        <strain evidence="4">DSM 23256</strain>
    </source>
</reference>
<evidence type="ECO:0000313" key="4">
    <source>
        <dbReference type="Proteomes" id="UP000243333"/>
    </source>
</evidence>
<gene>
    <name evidence="3" type="ORF">SAMN05660235_02017</name>
</gene>
<name>A0A1G7M6Q7_9FIRM</name>
<dbReference type="InterPro" id="IPR052745">
    <property type="entry name" value="G3P_Oxidase/Oxidoreductase"/>
</dbReference>
<dbReference type="Gene3D" id="3.50.50.60">
    <property type="entry name" value="FAD/NAD(P)-binding domain"/>
    <property type="match status" value="1"/>
</dbReference>
<dbReference type="EMBL" id="FNBU01000015">
    <property type="protein sequence ID" value="SDF56860.1"/>
    <property type="molecule type" value="Genomic_DNA"/>
</dbReference>
<dbReference type="InterPro" id="IPR007419">
    <property type="entry name" value="BFD-like_2Fe2S-bd_dom"/>
</dbReference>
<dbReference type="Gene3D" id="3.30.9.10">
    <property type="entry name" value="D-Amino Acid Oxidase, subunit A, domain 2"/>
    <property type="match status" value="1"/>
</dbReference>
<dbReference type="InterPro" id="IPR041854">
    <property type="entry name" value="BFD-like_2Fe2S-bd_dom_sf"/>
</dbReference>
<feature type="domain" description="FAD dependent oxidoreductase" evidence="1">
    <location>
        <begin position="8"/>
        <end position="358"/>
    </location>
</feature>
<dbReference type="Pfam" id="PF04324">
    <property type="entry name" value="Fer2_BFD"/>
    <property type="match status" value="1"/>
</dbReference>
<protein>
    <submittedName>
        <fullName evidence="3">Glycerol-3-phosphate dehydrogenase</fullName>
    </submittedName>
</protein>
<proteinExistence type="predicted"/>
<dbReference type="STRING" id="1123285.SAMN05660235_02017"/>
<dbReference type="PANTHER" id="PTHR42720">
    <property type="entry name" value="GLYCEROL-3-PHOSPHATE DEHYDROGENASE"/>
    <property type="match status" value="1"/>
</dbReference>
<dbReference type="AlphaFoldDB" id="A0A1G7M6Q7"/>
<evidence type="ECO:0000259" key="1">
    <source>
        <dbReference type="Pfam" id="PF01266"/>
    </source>
</evidence>
<dbReference type="CDD" id="cd19946">
    <property type="entry name" value="GlpA-like_Fer2_BFD-like"/>
    <property type="match status" value="1"/>
</dbReference>
<dbReference type="Gene3D" id="1.10.10.1100">
    <property type="entry name" value="BFD-like [2Fe-2S]-binding domain"/>
    <property type="match status" value="1"/>
</dbReference>
<dbReference type="Pfam" id="PF01266">
    <property type="entry name" value="DAO"/>
    <property type="match status" value="1"/>
</dbReference>
<sequence>MAERMKADVVIIGGGIVGAAIARELARFELDTVLVERHPDVAMGTSKANSGILHAGFDAQPGTLKAKLNVRGNDLYRRLQEELDLEIKWPGSLVIAHDAEGMQTIHELLDRGRANGVPGLAILDKEAVLAREPNLTKDVVGALWAPTAGVICPFGAAIAMAENAVQNGVRVITECPVYKIEAEGGQIRGVHTGRGFISAQFVVNAAGVQADDLSRSAGDESFSIRARKGEYILFDKTVGKWVNSIIFPTPSKVSKGILVAPTVHGNLFIGPNAREVDDRADLSTTPQGLAEIINGARQLVPDLPLHAAITQFAGLRAVADGGDFIIRPSATVRGLVHAAGIQSPGLTAAPAIAEKVVDILREEGLNLRPKASFNPIRPRRVRFNELTRDQQRELVARNPLYGRVICRCETVTEGEIVAAIHAPCGARTVDGVKRRTRAGMGRCQGGFCGPRVVAILARELGIPVTAVRKDTARSYLFYDKIPRSCEVDCHDKTEC</sequence>
<keyword evidence="4" id="KW-1185">Reference proteome</keyword>
<dbReference type="Proteomes" id="UP000243333">
    <property type="component" value="Unassembled WGS sequence"/>
</dbReference>